<evidence type="ECO:0000313" key="1">
    <source>
        <dbReference type="EMBL" id="MCZ4089090.1"/>
    </source>
</evidence>
<dbReference type="RefSeq" id="WP_269275428.1">
    <property type="nucleotide sequence ID" value="NZ_JAPVOI010000003.1"/>
</dbReference>
<organism evidence="1 2">
    <name type="scientific">Sinorhizobium psoraleae</name>
    <dbReference type="NCBI Taxonomy" id="520838"/>
    <lineage>
        <taxon>Bacteria</taxon>
        <taxon>Pseudomonadati</taxon>
        <taxon>Pseudomonadota</taxon>
        <taxon>Alphaproteobacteria</taxon>
        <taxon>Hyphomicrobiales</taxon>
        <taxon>Rhizobiaceae</taxon>
        <taxon>Sinorhizobium/Ensifer group</taxon>
        <taxon>Sinorhizobium</taxon>
    </lineage>
</organism>
<dbReference type="Proteomes" id="UP001079430">
    <property type="component" value="Unassembled WGS sequence"/>
</dbReference>
<comment type="caution">
    <text evidence="1">The sequence shown here is derived from an EMBL/GenBank/DDBJ whole genome shotgun (WGS) entry which is preliminary data.</text>
</comment>
<sequence>MKSNSFKPIIYVVDAHAGSGKTYAAHKFIAANPDKHFTIATQTNALSTQQSKDLAELGVKSTVFNMDTVSDSCTEDYNRHCEAGRKTTALLNQGVALQPLVKAADQHLIVDEIPSPVEKFRLVEGISSTRKFVADLFSNYRDVGFPSFIELTKTDEIEEIAEHGKKRQSSVAVLPPCSGAL</sequence>
<evidence type="ECO:0000313" key="2">
    <source>
        <dbReference type="Proteomes" id="UP001079430"/>
    </source>
</evidence>
<accession>A0ABT4KAU2</accession>
<gene>
    <name evidence="1" type="ORF">O3W52_03135</name>
</gene>
<reference evidence="1" key="1">
    <citation type="submission" date="2022-10" db="EMBL/GenBank/DDBJ databases">
        <title>Whole genome sequencing of three plant growth promoting bacteria isolated from Vachellia tortilis subsp. raddiana in Morocco.</title>
        <authorList>
            <person name="Hnini M."/>
            <person name="Zouagui R."/>
            <person name="Zouagui H."/>
            <person name="Chemao Elfihri M.-W."/>
            <person name="Ibrahimi A."/>
            <person name="Sbabou L."/>
            <person name="Aurag J."/>
        </authorList>
    </citation>
    <scope>NUCLEOTIDE SEQUENCE</scope>
    <source>
        <strain evidence="1">LMR678</strain>
    </source>
</reference>
<dbReference type="EMBL" id="JAPVOI010000003">
    <property type="protein sequence ID" value="MCZ4089090.1"/>
    <property type="molecule type" value="Genomic_DNA"/>
</dbReference>
<dbReference type="SUPFAM" id="SSF52540">
    <property type="entry name" value="P-loop containing nucleoside triphosphate hydrolases"/>
    <property type="match status" value="1"/>
</dbReference>
<protein>
    <submittedName>
        <fullName evidence="1">Uncharacterized protein</fullName>
    </submittedName>
</protein>
<proteinExistence type="predicted"/>
<name>A0ABT4KAU2_9HYPH</name>
<dbReference type="InterPro" id="IPR027417">
    <property type="entry name" value="P-loop_NTPase"/>
</dbReference>
<keyword evidence="2" id="KW-1185">Reference proteome</keyword>